<evidence type="ECO:0000259" key="1">
    <source>
        <dbReference type="Pfam" id="PF03572"/>
    </source>
</evidence>
<dbReference type="GO" id="GO:0006508">
    <property type="term" value="P:proteolysis"/>
    <property type="evidence" value="ECO:0007669"/>
    <property type="project" value="InterPro"/>
</dbReference>
<gene>
    <name evidence="3" type="ORF">A1O9_10729</name>
</gene>
<dbReference type="EMBL" id="AMGV01000014">
    <property type="protein sequence ID" value="KEF53281.1"/>
    <property type="molecule type" value="Genomic_DNA"/>
</dbReference>
<dbReference type="AlphaFoldDB" id="A0A072P0F3"/>
<sequence>MDSIYSKVENDEYSNEYDMQLDLFLLSTLGKDDHFGINGDLLGVFSFYRQMGSLISLSEDGIETPSVYLFGDRFYVDENNVPQLIEDAQYSAIATINGIDVQQYLELDSLTGTSQDPDALYNCKFYGSYDTFTMPTSYPGSETTVEFENGTVQNYPTVVTINKNLTDITSADDIYKQFCVVVEEPEEVPAKRKMRLSKREITLPSNPSPNVYDESNSVQGYWDGDVADKVAVLAILGFDPDQSDTETKFQQAVGQVLEQSTEAGKDKLIIDLTMNGGGTVFLALDTLVQLFPDTNPDTKSNLRASGVMHAMVMSSSVNTTEAQNKDPTTGLDEAEIQAEWNFSPFAWQPIQTPDNKKFENLEDFYGPFESGPGNFTAFLQENYTNNDWTILDKSAFDITLANPEAKRPFAPENMVILTDGTCASSCSILVENLKSKFGLMSISIGGRAQAGPMQTVGGVKGSRLFDHSFLRDWPTTYANELSKDNSLADPMFESWTTVATQRFGVYVNGMNAYRMGDETETPLHFLYEASDCRIWWTPEMFQDQTVLWNRVAEIAFKGRKDNVFTSEFCIEGSTENPTSISGGLKLGEIGPQDPPKEAFPRYSGWIINGTTITEDILPKHDSYGPGTISDGSSDRSSSLDAPIDTAALEQFRDYCDGYTGDAWLLKLMCAAVK</sequence>
<reference evidence="3 4" key="1">
    <citation type="submission" date="2013-03" db="EMBL/GenBank/DDBJ databases">
        <title>The Genome Sequence of Exophiala aquamarina CBS 119918.</title>
        <authorList>
            <consortium name="The Broad Institute Genomics Platform"/>
            <person name="Cuomo C."/>
            <person name="de Hoog S."/>
            <person name="Gorbushina A."/>
            <person name="Walker B."/>
            <person name="Young S.K."/>
            <person name="Zeng Q."/>
            <person name="Gargeya S."/>
            <person name="Fitzgerald M."/>
            <person name="Haas B."/>
            <person name="Abouelleil A."/>
            <person name="Allen A.W."/>
            <person name="Alvarado L."/>
            <person name="Arachchi H.M."/>
            <person name="Berlin A.M."/>
            <person name="Chapman S.B."/>
            <person name="Gainer-Dewar J."/>
            <person name="Goldberg J."/>
            <person name="Griggs A."/>
            <person name="Gujja S."/>
            <person name="Hansen M."/>
            <person name="Howarth C."/>
            <person name="Imamovic A."/>
            <person name="Ireland A."/>
            <person name="Larimer J."/>
            <person name="McCowan C."/>
            <person name="Murphy C."/>
            <person name="Pearson M."/>
            <person name="Poon T.W."/>
            <person name="Priest M."/>
            <person name="Roberts A."/>
            <person name="Saif S."/>
            <person name="Shea T."/>
            <person name="Sisk P."/>
            <person name="Sykes S."/>
            <person name="Wortman J."/>
            <person name="Nusbaum C."/>
            <person name="Birren B."/>
        </authorList>
    </citation>
    <scope>NUCLEOTIDE SEQUENCE [LARGE SCALE GENOMIC DNA]</scope>
    <source>
        <strain evidence="3 4">CBS 119918</strain>
    </source>
</reference>
<organism evidence="3 4">
    <name type="scientific">Exophiala aquamarina CBS 119918</name>
    <dbReference type="NCBI Taxonomy" id="1182545"/>
    <lineage>
        <taxon>Eukaryota</taxon>
        <taxon>Fungi</taxon>
        <taxon>Dikarya</taxon>
        <taxon>Ascomycota</taxon>
        <taxon>Pezizomycotina</taxon>
        <taxon>Eurotiomycetes</taxon>
        <taxon>Chaetothyriomycetidae</taxon>
        <taxon>Chaetothyriales</taxon>
        <taxon>Herpotrichiellaceae</taxon>
        <taxon>Exophiala</taxon>
    </lineage>
</organism>
<dbReference type="Pfam" id="PF23658">
    <property type="entry name" value="PDZ_CPAF_rel"/>
    <property type="match status" value="1"/>
</dbReference>
<keyword evidence="4" id="KW-1185">Reference proteome</keyword>
<protein>
    <submittedName>
        <fullName evidence="3">Uncharacterized protein</fullName>
    </submittedName>
</protein>
<dbReference type="InterPro" id="IPR029045">
    <property type="entry name" value="ClpP/crotonase-like_dom_sf"/>
</dbReference>
<accession>A0A072P0F3</accession>
<dbReference type="GO" id="GO:0008236">
    <property type="term" value="F:serine-type peptidase activity"/>
    <property type="evidence" value="ECO:0007669"/>
    <property type="project" value="InterPro"/>
</dbReference>
<name>A0A072P0F3_9EURO</name>
<proteinExistence type="predicted"/>
<dbReference type="Gene3D" id="3.90.226.10">
    <property type="entry name" value="2-enoyl-CoA Hydratase, Chain A, domain 1"/>
    <property type="match status" value="1"/>
</dbReference>
<dbReference type="Proteomes" id="UP000027920">
    <property type="component" value="Unassembled WGS sequence"/>
</dbReference>
<dbReference type="HOGENOM" id="CLU_014251_0_0_1"/>
<dbReference type="SUPFAM" id="SSF52096">
    <property type="entry name" value="ClpP/crotonase"/>
    <property type="match status" value="1"/>
</dbReference>
<dbReference type="PANTHER" id="PTHR37049">
    <property type="entry name" value="PEPTIDASE S41 FAMILY PROTEIN"/>
    <property type="match status" value="1"/>
</dbReference>
<dbReference type="VEuPathDB" id="FungiDB:A1O9_10729"/>
<feature type="domain" description="Tail specific protease" evidence="1">
    <location>
        <begin position="229"/>
        <end position="435"/>
    </location>
</feature>
<dbReference type="PANTHER" id="PTHR37049:SF4">
    <property type="entry name" value="RHODANESE DOMAIN-CONTAINING PROTEIN"/>
    <property type="match status" value="1"/>
</dbReference>
<evidence type="ECO:0000313" key="4">
    <source>
        <dbReference type="Proteomes" id="UP000027920"/>
    </source>
</evidence>
<dbReference type="RefSeq" id="XP_013255871.1">
    <property type="nucleotide sequence ID" value="XM_013400417.1"/>
</dbReference>
<comment type="caution">
    <text evidence="3">The sequence shown here is derived from an EMBL/GenBank/DDBJ whole genome shotgun (WGS) entry which is preliminary data.</text>
</comment>
<dbReference type="GeneID" id="25285633"/>
<evidence type="ECO:0000259" key="2">
    <source>
        <dbReference type="Pfam" id="PF23658"/>
    </source>
</evidence>
<dbReference type="InterPro" id="IPR056186">
    <property type="entry name" value="PDZ_CPAF-rel"/>
</dbReference>
<dbReference type="STRING" id="1182545.A0A072P0F3"/>
<dbReference type="InterPro" id="IPR005151">
    <property type="entry name" value="Tail-specific_protease"/>
</dbReference>
<dbReference type="OrthoDB" id="27214at2759"/>
<dbReference type="Pfam" id="PF03572">
    <property type="entry name" value="Peptidase_S41"/>
    <property type="match status" value="1"/>
</dbReference>
<evidence type="ECO:0000313" key="3">
    <source>
        <dbReference type="EMBL" id="KEF53281.1"/>
    </source>
</evidence>
<feature type="domain" description="CPAF-like PDZ" evidence="2">
    <location>
        <begin position="47"/>
        <end position="165"/>
    </location>
</feature>
<dbReference type="InterPro" id="IPR052766">
    <property type="entry name" value="S41A_metabolite_peptidase"/>
</dbReference>